<feature type="transmembrane region" description="Helical" evidence="2">
    <location>
        <begin position="85"/>
        <end position="109"/>
    </location>
</feature>
<dbReference type="AlphaFoldDB" id="A0A919U6Q4"/>
<keyword evidence="4" id="KW-1185">Reference proteome</keyword>
<name>A0A919U6Q4_9CELL</name>
<sequence>MGSNGLLGRTGEPGPDGTGPSPGRVADDPARTDPVRTAPVPVWEPSGSPPALPPGRQMVHGPRRTRRAAAPPDPGAAARREGSPLVLDLVFVVTVVALFALVGAVAAGVEKL</sequence>
<feature type="compositionally biased region" description="Basic and acidic residues" evidence="1">
    <location>
        <begin position="25"/>
        <end position="34"/>
    </location>
</feature>
<accession>A0A919U6Q4</accession>
<comment type="caution">
    <text evidence="3">The sequence shown here is derived from an EMBL/GenBank/DDBJ whole genome shotgun (WGS) entry which is preliminary data.</text>
</comment>
<dbReference type="Proteomes" id="UP000642125">
    <property type="component" value="Unassembled WGS sequence"/>
</dbReference>
<evidence type="ECO:0000256" key="1">
    <source>
        <dbReference type="SAM" id="MobiDB-lite"/>
    </source>
</evidence>
<protein>
    <submittedName>
        <fullName evidence="3">Uncharacterized protein</fullName>
    </submittedName>
</protein>
<keyword evidence="2" id="KW-0472">Membrane</keyword>
<proteinExistence type="predicted"/>
<evidence type="ECO:0000313" key="4">
    <source>
        <dbReference type="Proteomes" id="UP000642125"/>
    </source>
</evidence>
<keyword evidence="2" id="KW-1133">Transmembrane helix</keyword>
<keyword evidence="2" id="KW-0812">Transmembrane</keyword>
<reference evidence="3" key="1">
    <citation type="submission" date="2021-01" db="EMBL/GenBank/DDBJ databases">
        <title>Whole genome shotgun sequence of Cellulomonas pakistanensis NBRC 110800.</title>
        <authorList>
            <person name="Komaki H."/>
            <person name="Tamura T."/>
        </authorList>
    </citation>
    <scope>NUCLEOTIDE SEQUENCE</scope>
    <source>
        <strain evidence="3">NBRC 110800</strain>
    </source>
</reference>
<feature type="region of interest" description="Disordered" evidence="1">
    <location>
        <begin position="1"/>
        <end position="80"/>
    </location>
</feature>
<dbReference type="EMBL" id="BONO01000012">
    <property type="protein sequence ID" value="GIG36490.1"/>
    <property type="molecule type" value="Genomic_DNA"/>
</dbReference>
<evidence type="ECO:0000256" key="2">
    <source>
        <dbReference type="SAM" id="Phobius"/>
    </source>
</evidence>
<gene>
    <name evidence="3" type="ORF">Cpa01nite_18710</name>
</gene>
<evidence type="ECO:0000313" key="3">
    <source>
        <dbReference type="EMBL" id="GIG36490.1"/>
    </source>
</evidence>
<organism evidence="3 4">
    <name type="scientific">Cellulomonas pakistanensis</name>
    <dbReference type="NCBI Taxonomy" id="992287"/>
    <lineage>
        <taxon>Bacteria</taxon>
        <taxon>Bacillati</taxon>
        <taxon>Actinomycetota</taxon>
        <taxon>Actinomycetes</taxon>
        <taxon>Micrococcales</taxon>
        <taxon>Cellulomonadaceae</taxon>
        <taxon>Cellulomonas</taxon>
    </lineage>
</organism>